<protein>
    <submittedName>
        <fullName evidence="3">LAGLIDADG_2 domain-containing protein</fullName>
    </submittedName>
</protein>
<evidence type="ECO:0000313" key="2">
    <source>
        <dbReference type="Proteomes" id="UP000276776"/>
    </source>
</evidence>
<evidence type="ECO:0000313" key="1">
    <source>
        <dbReference type="EMBL" id="VDM99266.1"/>
    </source>
</evidence>
<reference evidence="3" key="1">
    <citation type="submission" date="2017-02" db="UniProtKB">
        <authorList>
            <consortium name="WormBaseParasite"/>
        </authorList>
    </citation>
    <scope>IDENTIFICATION</scope>
</reference>
<gene>
    <name evidence="1" type="ORF">TCLT_LOCUS3015</name>
</gene>
<dbReference type="WBParaSite" id="TCLT_0000301401-mRNA-1">
    <property type="protein sequence ID" value="TCLT_0000301401-mRNA-1"/>
    <property type="gene ID" value="TCLT_0000301401"/>
</dbReference>
<dbReference type="OrthoDB" id="5776623at2759"/>
<evidence type="ECO:0000313" key="3">
    <source>
        <dbReference type="WBParaSite" id="TCLT_0000301401-mRNA-1"/>
    </source>
</evidence>
<name>A0A0N5CS14_THECL</name>
<proteinExistence type="predicted"/>
<dbReference type="EMBL" id="UYYF01000886">
    <property type="protein sequence ID" value="VDM99266.1"/>
    <property type="molecule type" value="Genomic_DNA"/>
</dbReference>
<dbReference type="AlphaFoldDB" id="A0A0N5CS14"/>
<reference evidence="1 2" key="2">
    <citation type="submission" date="2018-11" db="EMBL/GenBank/DDBJ databases">
        <authorList>
            <consortium name="Pathogen Informatics"/>
        </authorList>
    </citation>
    <scope>NUCLEOTIDE SEQUENCE [LARGE SCALE GENOMIC DNA]</scope>
</reference>
<organism evidence="3">
    <name type="scientific">Thelazia callipaeda</name>
    <name type="common">Oriental eyeworm</name>
    <name type="synonym">Parasitic nematode</name>
    <dbReference type="NCBI Taxonomy" id="103827"/>
    <lineage>
        <taxon>Eukaryota</taxon>
        <taxon>Metazoa</taxon>
        <taxon>Ecdysozoa</taxon>
        <taxon>Nematoda</taxon>
        <taxon>Chromadorea</taxon>
        <taxon>Rhabditida</taxon>
        <taxon>Spirurina</taxon>
        <taxon>Spiruromorpha</taxon>
        <taxon>Thelazioidea</taxon>
        <taxon>Thelaziidae</taxon>
        <taxon>Thelazia</taxon>
    </lineage>
</organism>
<accession>A0A0N5CS14</accession>
<dbReference type="Proteomes" id="UP000276776">
    <property type="component" value="Unassembled WGS sequence"/>
</dbReference>
<sequence length="70" mass="8053">MGGRYWEVMPDGKTARSPLVYHRIMMELVSVIGGGCQTDFLTPNKITFEFNMNSQVMRKISRSCEFISFL</sequence>
<keyword evidence="2" id="KW-1185">Reference proteome</keyword>